<dbReference type="InterPro" id="IPR000639">
    <property type="entry name" value="Epox_hydrolase-like"/>
</dbReference>
<dbReference type="Gene3D" id="3.40.50.1820">
    <property type="entry name" value="alpha/beta hydrolase"/>
    <property type="match status" value="1"/>
</dbReference>
<sequence length="365" mass="41439">MASSTAPLDLSKYTSTFTTPNNLTYTYIHIPPTNHNGPPKTPILLLHGWPSLPTDFTSLLTHLHHLNHPIIAPYLLGYAPTSTPRNPTLYRLKPMAADLTSLIAHLNIRTLLHGIGHDWGATLLSRTEYYHPHLFKSLSYLTIGPAPFGQPFGLDMVNTMTKNQLGYEAVAYQKFIMDDPDRAARLMEENHERMDGLMFAADAGTLWKDYVCSIGGVEKWLTSNGEGVPELKDVKLADGVTDDILRRRKETFAAAGKPYESNNRTDCGKGYRASLNWYVSFNRNLNVDDERAERQDWETYKTEKDVLLVMCDRDPIALPAMMIPMIEGYVKDRKQLRVEHVDASHFLMLEKGQKVNELLKSFFRE</sequence>
<organism evidence="4 5">
    <name type="scientific">Knufia fluminis</name>
    <dbReference type="NCBI Taxonomy" id="191047"/>
    <lineage>
        <taxon>Eukaryota</taxon>
        <taxon>Fungi</taxon>
        <taxon>Dikarya</taxon>
        <taxon>Ascomycota</taxon>
        <taxon>Pezizomycotina</taxon>
        <taxon>Eurotiomycetes</taxon>
        <taxon>Chaetothyriomycetidae</taxon>
        <taxon>Chaetothyriales</taxon>
        <taxon>Trichomeriaceae</taxon>
        <taxon>Knufia</taxon>
    </lineage>
</organism>
<reference evidence="4 5" key="1">
    <citation type="submission" date="2022-12" db="EMBL/GenBank/DDBJ databases">
        <title>Genomic features and morphological characterization of a novel Knufia sp. strain isolated from spacecraft assembly facility.</title>
        <authorList>
            <person name="Teixeira M."/>
            <person name="Chander A.M."/>
            <person name="Stajich J.E."/>
            <person name="Venkateswaran K."/>
        </authorList>
    </citation>
    <scope>NUCLEOTIDE SEQUENCE [LARGE SCALE GENOMIC DNA]</scope>
    <source>
        <strain evidence="4 5">FJI-L2-BK-P2</strain>
    </source>
</reference>
<proteinExistence type="inferred from homology"/>
<keyword evidence="5" id="KW-1185">Reference proteome</keyword>
<name>A0AAN8ELU4_9EURO</name>
<evidence type="ECO:0000313" key="4">
    <source>
        <dbReference type="EMBL" id="KAK5958784.1"/>
    </source>
</evidence>
<dbReference type="Pfam" id="PF00561">
    <property type="entry name" value="Abhydrolase_1"/>
    <property type="match status" value="1"/>
</dbReference>
<keyword evidence="1" id="KW-0378">Hydrolase</keyword>
<dbReference type="SUPFAM" id="SSF53474">
    <property type="entry name" value="alpha/beta-Hydrolases"/>
    <property type="match status" value="1"/>
</dbReference>
<dbReference type="PANTHER" id="PTHR43329">
    <property type="entry name" value="EPOXIDE HYDROLASE"/>
    <property type="match status" value="1"/>
</dbReference>
<dbReference type="InterPro" id="IPR029058">
    <property type="entry name" value="AB_hydrolase_fold"/>
</dbReference>
<dbReference type="InterPro" id="IPR000073">
    <property type="entry name" value="AB_hydrolase_1"/>
</dbReference>
<evidence type="ECO:0000259" key="3">
    <source>
        <dbReference type="Pfam" id="PF00561"/>
    </source>
</evidence>
<gene>
    <name evidence="4" type="ORF">OHC33_000627</name>
</gene>
<comment type="similarity">
    <text evidence="2">Belongs to the AB hydrolase superfamily. Epoxide hydrolase family.</text>
</comment>
<dbReference type="EMBL" id="JAKLMC020000001">
    <property type="protein sequence ID" value="KAK5958784.1"/>
    <property type="molecule type" value="Genomic_DNA"/>
</dbReference>
<dbReference type="AlphaFoldDB" id="A0AAN8ELU4"/>
<evidence type="ECO:0000313" key="5">
    <source>
        <dbReference type="Proteomes" id="UP001316803"/>
    </source>
</evidence>
<dbReference type="PRINTS" id="PR00412">
    <property type="entry name" value="EPOXHYDRLASE"/>
</dbReference>
<dbReference type="GO" id="GO:0016787">
    <property type="term" value="F:hydrolase activity"/>
    <property type="evidence" value="ECO:0007669"/>
    <property type="project" value="UniProtKB-KW"/>
</dbReference>
<dbReference type="Proteomes" id="UP001316803">
    <property type="component" value="Unassembled WGS sequence"/>
</dbReference>
<accession>A0AAN8ELU4</accession>
<evidence type="ECO:0000256" key="2">
    <source>
        <dbReference type="ARBA" id="ARBA00038334"/>
    </source>
</evidence>
<feature type="domain" description="AB hydrolase-1" evidence="3">
    <location>
        <begin position="42"/>
        <end position="351"/>
    </location>
</feature>
<evidence type="ECO:0000256" key="1">
    <source>
        <dbReference type="ARBA" id="ARBA00022801"/>
    </source>
</evidence>
<protein>
    <recommendedName>
        <fullName evidence="3">AB hydrolase-1 domain-containing protein</fullName>
    </recommendedName>
</protein>
<comment type="caution">
    <text evidence="4">The sequence shown here is derived from an EMBL/GenBank/DDBJ whole genome shotgun (WGS) entry which is preliminary data.</text>
</comment>